<comment type="caution">
    <text evidence="1">The sequence shown here is derived from an EMBL/GenBank/DDBJ whole genome shotgun (WGS) entry which is preliminary data.</text>
</comment>
<reference evidence="1 2" key="1">
    <citation type="submission" date="2019-05" db="EMBL/GenBank/DDBJ databases">
        <title>Streptomyces sp. NEAU-C151, a novel actinomycete isolated from soil.</title>
        <authorList>
            <person name="Han L."/>
            <person name="Jiang H."/>
        </authorList>
    </citation>
    <scope>NUCLEOTIDE SEQUENCE [LARGE SCALE GENOMIC DNA]</scope>
    <source>
        <strain evidence="1 2">NEAU-C151</strain>
    </source>
</reference>
<keyword evidence="2" id="KW-1185">Reference proteome</keyword>
<gene>
    <name evidence="1" type="ORF">FE633_10100</name>
</gene>
<name>A0A5R9G3X7_9ACTN</name>
<dbReference type="EMBL" id="VBZC01000009">
    <property type="protein sequence ID" value="TLS46285.1"/>
    <property type="molecule type" value="Genomic_DNA"/>
</dbReference>
<protein>
    <submittedName>
        <fullName evidence="1">Uncharacterized protein</fullName>
    </submittedName>
</protein>
<proteinExistence type="predicted"/>
<organism evidence="1 2">
    <name type="scientific">Streptomyces montanus</name>
    <dbReference type="NCBI Taxonomy" id="2580423"/>
    <lineage>
        <taxon>Bacteria</taxon>
        <taxon>Bacillati</taxon>
        <taxon>Actinomycetota</taxon>
        <taxon>Actinomycetes</taxon>
        <taxon>Kitasatosporales</taxon>
        <taxon>Streptomycetaceae</taxon>
        <taxon>Streptomyces</taxon>
    </lineage>
</organism>
<evidence type="ECO:0000313" key="1">
    <source>
        <dbReference type="EMBL" id="TLS46285.1"/>
    </source>
</evidence>
<evidence type="ECO:0000313" key="2">
    <source>
        <dbReference type="Proteomes" id="UP000305906"/>
    </source>
</evidence>
<dbReference type="AlphaFoldDB" id="A0A5R9G3X7"/>
<accession>A0A5R9G3X7</accession>
<sequence>MERDIEELDGKVHDIVRLIKDIRDEDIWRTLRESWRRPGWTTPAESILVAGHLDSLKDQLQQIRQQQERLVEGCRAVGEKS</sequence>
<dbReference type="Proteomes" id="UP000305906">
    <property type="component" value="Unassembled WGS sequence"/>
</dbReference>
<dbReference type="RefSeq" id="WP_138044782.1">
    <property type="nucleotide sequence ID" value="NZ_VBZC01000009.1"/>
</dbReference>